<dbReference type="Gene3D" id="3.40.50.150">
    <property type="entry name" value="Vaccinia Virus protein VP39"/>
    <property type="match status" value="1"/>
</dbReference>
<dbReference type="SUPFAM" id="SSF53335">
    <property type="entry name" value="S-adenosyl-L-methionine-dependent methyltransferases"/>
    <property type="match status" value="1"/>
</dbReference>
<sequence>MIFTRYKNKFIFKNLGNVKDKDILELGCGQGDLSYELVKKGARVDAIDIRKNIKKEYLISSNLKFIQQDATCINYENLFDAVISFDVIEHIKNDKILIEKSFKALKPGGILIFGTPHKWRTYNLLKFLIGSRPSYPLVPRGGEDGNYNEVVHLREYTFKTYQELFGEINTKIFGYWIGFGVRFGLPILSSFPFLPYHDLFVIHKK</sequence>
<evidence type="ECO:0008006" key="3">
    <source>
        <dbReference type="Google" id="ProtNLM"/>
    </source>
</evidence>
<dbReference type="PANTHER" id="PTHR43861">
    <property type="entry name" value="TRANS-ACONITATE 2-METHYLTRANSFERASE-RELATED"/>
    <property type="match status" value="1"/>
</dbReference>
<proteinExistence type="predicted"/>
<evidence type="ECO:0000313" key="1">
    <source>
        <dbReference type="EMBL" id="PIX92180.1"/>
    </source>
</evidence>
<dbReference type="CDD" id="cd02440">
    <property type="entry name" value="AdoMet_MTases"/>
    <property type="match status" value="1"/>
</dbReference>
<reference evidence="2" key="1">
    <citation type="submission" date="2017-09" db="EMBL/GenBank/DDBJ databases">
        <title>Depth-based differentiation of microbial function through sediment-hosted aquifers and enrichment of novel symbionts in the deep terrestrial subsurface.</title>
        <authorList>
            <person name="Probst A.J."/>
            <person name="Ladd B."/>
            <person name="Jarett J.K."/>
            <person name="Geller-Mcgrath D.E."/>
            <person name="Sieber C.M.K."/>
            <person name="Emerson J.B."/>
            <person name="Anantharaman K."/>
            <person name="Thomas B.C."/>
            <person name="Malmstrom R."/>
            <person name="Stieglmeier M."/>
            <person name="Klingl A."/>
            <person name="Woyke T."/>
            <person name="Ryan C.M."/>
            <person name="Banfield J.F."/>
        </authorList>
    </citation>
    <scope>NUCLEOTIDE SEQUENCE [LARGE SCALE GENOMIC DNA]</scope>
</reference>
<accession>A0A2M7MGH6</accession>
<organism evidence="1 2">
    <name type="scientific">Candidatus Kuenenbacteria bacterium CG_4_10_14_3_um_filter_39_14</name>
    <dbReference type="NCBI Taxonomy" id="1974614"/>
    <lineage>
        <taxon>Bacteria</taxon>
        <taxon>Candidatus Kueneniibacteriota</taxon>
    </lineage>
</organism>
<name>A0A2M7MGH6_9BACT</name>
<dbReference type="AlphaFoldDB" id="A0A2M7MGH6"/>
<dbReference type="InterPro" id="IPR029063">
    <property type="entry name" value="SAM-dependent_MTases_sf"/>
</dbReference>
<dbReference type="EMBL" id="PFJV01000078">
    <property type="protein sequence ID" value="PIX92180.1"/>
    <property type="molecule type" value="Genomic_DNA"/>
</dbReference>
<gene>
    <name evidence="1" type="ORF">COZ26_03240</name>
</gene>
<dbReference type="Proteomes" id="UP000230658">
    <property type="component" value="Unassembled WGS sequence"/>
</dbReference>
<protein>
    <recommendedName>
        <fullName evidence="3">Methyltransferase type 11 domain-containing protein</fullName>
    </recommendedName>
</protein>
<dbReference type="Pfam" id="PF13489">
    <property type="entry name" value="Methyltransf_23"/>
    <property type="match status" value="1"/>
</dbReference>
<comment type="caution">
    <text evidence="1">The sequence shown here is derived from an EMBL/GenBank/DDBJ whole genome shotgun (WGS) entry which is preliminary data.</text>
</comment>
<evidence type="ECO:0000313" key="2">
    <source>
        <dbReference type="Proteomes" id="UP000230658"/>
    </source>
</evidence>